<name>A0A1J5PDY7_9ZZZZ</name>
<dbReference type="AlphaFoldDB" id="A0A1J5PDY7"/>
<dbReference type="EMBL" id="MLJW01004983">
    <property type="protein sequence ID" value="OIQ68984.1"/>
    <property type="molecule type" value="Genomic_DNA"/>
</dbReference>
<protein>
    <submittedName>
        <fullName evidence="1">Uncharacterized protein</fullName>
    </submittedName>
</protein>
<gene>
    <name evidence="1" type="ORF">GALL_494170</name>
</gene>
<proteinExistence type="predicted"/>
<evidence type="ECO:0000313" key="1">
    <source>
        <dbReference type="EMBL" id="OIQ68984.1"/>
    </source>
</evidence>
<accession>A0A1J5PDY7</accession>
<comment type="caution">
    <text evidence="1">The sequence shown here is derived from an EMBL/GenBank/DDBJ whole genome shotgun (WGS) entry which is preliminary data.</text>
</comment>
<sequence length="146" mass="16157">MIGHGHDVAAVGQGLQQRDVLRLARRIDDKKKLLTLTIRALTRDRHQIVEDASLRIGEQGVTLLAFRQALNVHRHQSFQRGSGAVSAQGHLTHMGNVEQAGTLPRVQMLGQDARRVLHRHGIAGKRHHAGTEFEVQSVQRGVKQVG</sequence>
<reference evidence="1" key="1">
    <citation type="submission" date="2016-10" db="EMBL/GenBank/DDBJ databases">
        <title>Sequence of Gallionella enrichment culture.</title>
        <authorList>
            <person name="Poehlein A."/>
            <person name="Muehling M."/>
            <person name="Daniel R."/>
        </authorList>
    </citation>
    <scope>NUCLEOTIDE SEQUENCE</scope>
</reference>
<organism evidence="1">
    <name type="scientific">mine drainage metagenome</name>
    <dbReference type="NCBI Taxonomy" id="410659"/>
    <lineage>
        <taxon>unclassified sequences</taxon>
        <taxon>metagenomes</taxon>
        <taxon>ecological metagenomes</taxon>
    </lineage>
</organism>